<dbReference type="RefSeq" id="WP_188819939.1">
    <property type="nucleotide sequence ID" value="NZ_BMLK01000010.1"/>
</dbReference>
<evidence type="ECO:0008006" key="3">
    <source>
        <dbReference type="Google" id="ProtNLM"/>
    </source>
</evidence>
<name>A0ABQ2JRU2_9SPHN</name>
<accession>A0ABQ2JRU2</accession>
<gene>
    <name evidence="1" type="ORF">GCM10011349_24090</name>
</gene>
<evidence type="ECO:0000313" key="1">
    <source>
        <dbReference type="EMBL" id="GGN51511.1"/>
    </source>
</evidence>
<proteinExistence type="predicted"/>
<comment type="caution">
    <text evidence="1">The sequence shown here is derived from an EMBL/GenBank/DDBJ whole genome shotgun (WGS) entry which is preliminary data.</text>
</comment>
<reference evidence="2" key="1">
    <citation type="journal article" date="2019" name="Int. J. Syst. Evol. Microbiol.">
        <title>The Global Catalogue of Microorganisms (GCM) 10K type strain sequencing project: providing services to taxonomists for standard genome sequencing and annotation.</title>
        <authorList>
            <consortium name="The Broad Institute Genomics Platform"/>
            <consortium name="The Broad Institute Genome Sequencing Center for Infectious Disease"/>
            <person name="Wu L."/>
            <person name="Ma J."/>
        </authorList>
    </citation>
    <scope>NUCLEOTIDE SEQUENCE [LARGE SCALE GENOMIC DNA]</scope>
    <source>
        <strain evidence="2">CGMCC 1.6784</strain>
    </source>
</reference>
<evidence type="ECO:0000313" key="2">
    <source>
        <dbReference type="Proteomes" id="UP000605099"/>
    </source>
</evidence>
<dbReference type="Proteomes" id="UP000605099">
    <property type="component" value="Unassembled WGS sequence"/>
</dbReference>
<sequence length="152" mass="17529">MTERRPHPWEYHYNGWSWAERCAVTPIQNALFRSGQLVRPTACTICGFSDPARLDGRGYIFAHLERYDRPTELYPACKRCHAALHARFRDPGRWQLHLCRFALPASWGFALTLDPASQWEPFELTYPLGLPVPMQPPALKPLQEALPFPERG</sequence>
<organism evidence="1 2">
    <name type="scientific">Novosphingobium indicum</name>
    <dbReference type="NCBI Taxonomy" id="462949"/>
    <lineage>
        <taxon>Bacteria</taxon>
        <taxon>Pseudomonadati</taxon>
        <taxon>Pseudomonadota</taxon>
        <taxon>Alphaproteobacteria</taxon>
        <taxon>Sphingomonadales</taxon>
        <taxon>Sphingomonadaceae</taxon>
        <taxon>Novosphingobium</taxon>
    </lineage>
</organism>
<dbReference type="EMBL" id="BMLK01000010">
    <property type="protein sequence ID" value="GGN51511.1"/>
    <property type="molecule type" value="Genomic_DNA"/>
</dbReference>
<keyword evidence="2" id="KW-1185">Reference proteome</keyword>
<protein>
    <recommendedName>
        <fullName evidence="3">HNH endonuclease</fullName>
    </recommendedName>
</protein>